<dbReference type="Pfam" id="PF01266">
    <property type="entry name" value="DAO"/>
    <property type="match status" value="1"/>
</dbReference>
<protein>
    <submittedName>
        <fullName evidence="4">FAD-binding oxidoreductase</fullName>
        <ecNumber evidence="4">1.-.-.-</ecNumber>
    </submittedName>
</protein>
<dbReference type="InterPro" id="IPR036188">
    <property type="entry name" value="FAD/NAD-bd_sf"/>
</dbReference>
<dbReference type="Gene3D" id="3.30.9.10">
    <property type="entry name" value="D-Amino Acid Oxidase, subunit A, domain 2"/>
    <property type="match status" value="1"/>
</dbReference>
<feature type="domain" description="FAD dependent oxidoreductase" evidence="3">
    <location>
        <begin position="44"/>
        <end position="144"/>
    </location>
</feature>
<accession>A0ABV0E6I6</accession>
<proteinExistence type="predicted"/>
<organism evidence="4 5">
    <name type="scientific">Paraburkholderia caribensis</name>
    <dbReference type="NCBI Taxonomy" id="75105"/>
    <lineage>
        <taxon>Bacteria</taxon>
        <taxon>Pseudomonadati</taxon>
        <taxon>Pseudomonadota</taxon>
        <taxon>Betaproteobacteria</taxon>
        <taxon>Burkholderiales</taxon>
        <taxon>Burkholderiaceae</taxon>
        <taxon>Paraburkholderia</taxon>
    </lineage>
</organism>
<dbReference type="Gene3D" id="3.50.50.60">
    <property type="entry name" value="FAD/NAD(P)-binding domain"/>
    <property type="match status" value="1"/>
</dbReference>
<name>A0ABV0E6I6_9BURK</name>
<comment type="caution">
    <text evidence="4">The sequence shown here is derived from an EMBL/GenBank/DDBJ whole genome shotgun (WGS) entry which is preliminary data.</text>
</comment>
<evidence type="ECO:0000256" key="1">
    <source>
        <dbReference type="ARBA" id="ARBA00023002"/>
    </source>
</evidence>
<evidence type="ECO:0000259" key="3">
    <source>
        <dbReference type="Pfam" id="PF01266"/>
    </source>
</evidence>
<dbReference type="InterPro" id="IPR006076">
    <property type="entry name" value="FAD-dep_OxRdtase"/>
</dbReference>
<dbReference type="EMBL" id="JAYLVJ010000063">
    <property type="protein sequence ID" value="MEO1758867.1"/>
    <property type="molecule type" value="Genomic_DNA"/>
</dbReference>
<evidence type="ECO:0000256" key="2">
    <source>
        <dbReference type="SAM" id="MobiDB-lite"/>
    </source>
</evidence>
<feature type="compositionally biased region" description="Basic residues" evidence="2">
    <location>
        <begin position="8"/>
        <end position="21"/>
    </location>
</feature>
<dbReference type="GO" id="GO:0016491">
    <property type="term" value="F:oxidoreductase activity"/>
    <property type="evidence" value="ECO:0007669"/>
    <property type="project" value="UniProtKB-KW"/>
</dbReference>
<feature type="compositionally biased region" description="Gly residues" evidence="2">
    <location>
        <begin position="52"/>
        <end position="61"/>
    </location>
</feature>
<gene>
    <name evidence="4" type="ORF">VOI32_33760</name>
</gene>
<feature type="region of interest" description="Disordered" evidence="2">
    <location>
        <begin position="1"/>
        <end position="65"/>
    </location>
</feature>
<evidence type="ECO:0000313" key="5">
    <source>
        <dbReference type="Proteomes" id="UP001462961"/>
    </source>
</evidence>
<sequence>MPTSSSSSHRRIPQRTKRPPTYRRGSGGSARGSRVQKGSELHSSDGRILMGSGSGPIGFGGNTSDPRLTTDLASAVRAERGLRRLLPAFRDVQIDRTWGGGIDISFDRLPFFRTLPGTRVHYACGFSGHGVNPTYIGGQCLASLVLRSEVVLPDTRASII</sequence>
<dbReference type="Proteomes" id="UP001462961">
    <property type="component" value="Unassembled WGS sequence"/>
</dbReference>
<evidence type="ECO:0000313" key="4">
    <source>
        <dbReference type="EMBL" id="MEO1758867.1"/>
    </source>
</evidence>
<reference evidence="4 5" key="1">
    <citation type="submission" date="2024-01" db="EMBL/GenBank/DDBJ databases">
        <title>The diversity of rhizobia nodulating Mimosa spp. in eleven states of Brazil covering several biomes is determined by host plant, location, and edaphic factors.</title>
        <authorList>
            <person name="Rouws L."/>
            <person name="Barauna A."/>
            <person name="Beukes C."/>
            <person name="De Faria S.M."/>
            <person name="Gross E."/>
            <person name="Dos Reis Junior F.B."/>
            <person name="Simon M."/>
            <person name="Maluk M."/>
            <person name="Odee D.W."/>
            <person name="Kenicer G."/>
            <person name="Young J.P.W."/>
            <person name="Reis V.M."/>
            <person name="Zilli J."/>
            <person name="James E.K."/>
        </authorList>
    </citation>
    <scope>NUCLEOTIDE SEQUENCE [LARGE SCALE GENOMIC DNA]</scope>
    <source>
        <strain evidence="4 5">JHI1651</strain>
    </source>
</reference>
<keyword evidence="1 4" id="KW-0560">Oxidoreductase</keyword>
<dbReference type="SUPFAM" id="SSF51971">
    <property type="entry name" value="Nucleotide-binding domain"/>
    <property type="match status" value="1"/>
</dbReference>
<dbReference type="EC" id="1.-.-.-" evidence="4"/>
<keyword evidence="5" id="KW-1185">Reference proteome</keyword>